<name>A0A370BQA3_ASPNG</name>
<keyword evidence="1" id="KW-0472">Membrane</keyword>
<evidence type="ECO:0000256" key="1">
    <source>
        <dbReference type="SAM" id="Phobius"/>
    </source>
</evidence>
<keyword evidence="1" id="KW-1133">Transmembrane helix</keyword>
<dbReference type="VEuPathDB" id="FungiDB:M747DRAFT_94987"/>
<evidence type="ECO:0000313" key="3">
    <source>
        <dbReference type="Proteomes" id="UP000253845"/>
    </source>
</evidence>
<accession>A0A370BQA3</accession>
<reference evidence="2 3" key="1">
    <citation type="submission" date="2018-07" db="EMBL/GenBank/DDBJ databases">
        <title>Section-level genome sequencing of Aspergillus section Nigri to investigate inter- and intra-species variation.</title>
        <authorList>
            <consortium name="DOE Joint Genome Institute"/>
            <person name="Vesth T.C."/>
            <person name="Nybo J.L."/>
            <person name="Theobald S."/>
            <person name="Frisvad J.C."/>
            <person name="Larsen T.O."/>
            <person name="Nielsen K.F."/>
            <person name="Hoof J.B."/>
            <person name="Brandl J."/>
            <person name="Salamov A."/>
            <person name="Riley R."/>
            <person name="Gladden J.M."/>
            <person name="Phatale P."/>
            <person name="Nielsen M.T."/>
            <person name="Lyhne E.K."/>
            <person name="Kogle M.E."/>
            <person name="Strasser K."/>
            <person name="McDonnell E."/>
            <person name="Barry K."/>
            <person name="Clum A."/>
            <person name="Chen C."/>
            <person name="Nolan M."/>
            <person name="Sandor L."/>
            <person name="Kuo A."/>
            <person name="Lipzen A."/>
            <person name="Hainaut M."/>
            <person name="Drula E."/>
            <person name="Tsang A."/>
            <person name="Magnuson J.K."/>
            <person name="Henrissat B."/>
            <person name="Wiebenga A."/>
            <person name="Simmons B.A."/>
            <person name="Makela M.R."/>
            <person name="De vries R.P."/>
            <person name="Grigoriev I.V."/>
            <person name="Mortensen U.H."/>
            <person name="Baker S.E."/>
            <person name="Andersen M.R."/>
        </authorList>
    </citation>
    <scope>NUCLEOTIDE SEQUENCE [LARGE SCALE GENOMIC DNA]</scope>
    <source>
        <strain evidence="2 3">ATCC 13496</strain>
    </source>
</reference>
<dbReference type="EMBL" id="KZ851928">
    <property type="protein sequence ID" value="RDH17734.1"/>
    <property type="molecule type" value="Genomic_DNA"/>
</dbReference>
<dbReference type="AlphaFoldDB" id="A0A370BQA3"/>
<feature type="transmembrane region" description="Helical" evidence="1">
    <location>
        <begin position="45"/>
        <end position="71"/>
    </location>
</feature>
<dbReference type="Proteomes" id="UP000253845">
    <property type="component" value="Unassembled WGS sequence"/>
</dbReference>
<evidence type="ECO:0000313" key="2">
    <source>
        <dbReference type="EMBL" id="RDH17734.1"/>
    </source>
</evidence>
<gene>
    <name evidence="2" type="ORF">M747DRAFT_94987</name>
</gene>
<protein>
    <submittedName>
        <fullName evidence="2">Uncharacterized protein</fullName>
    </submittedName>
</protein>
<proteinExistence type="predicted"/>
<keyword evidence="1" id="KW-0812">Transmembrane</keyword>
<organism evidence="2 3">
    <name type="scientific">Aspergillus niger ATCC 13496</name>
    <dbReference type="NCBI Taxonomy" id="1353008"/>
    <lineage>
        <taxon>Eukaryota</taxon>
        <taxon>Fungi</taxon>
        <taxon>Dikarya</taxon>
        <taxon>Ascomycota</taxon>
        <taxon>Pezizomycotina</taxon>
        <taxon>Eurotiomycetes</taxon>
        <taxon>Eurotiomycetidae</taxon>
        <taxon>Eurotiales</taxon>
        <taxon>Aspergillaceae</taxon>
        <taxon>Aspergillus</taxon>
        <taxon>Aspergillus subgen. Circumdati</taxon>
    </lineage>
</organism>
<sequence>MAAVEHPCPWSHSKWDLHLPTNYPWTGVTHQVRRVTTFISHTLHLVYIGFLSLFIYLSYIIPLICWICMYVKRFL</sequence>